<feature type="transmembrane region" description="Helical" evidence="2">
    <location>
        <begin position="182"/>
        <end position="203"/>
    </location>
</feature>
<feature type="transmembrane region" description="Helical" evidence="2">
    <location>
        <begin position="254"/>
        <end position="276"/>
    </location>
</feature>
<reference evidence="3 4" key="1">
    <citation type="submission" date="2018-11" db="EMBL/GenBank/DDBJ databases">
        <title>Genome assembly of Steccherinum ochraceum LE-BIN_3174, the white-rot fungus of the Steccherinaceae family (The Residual Polyporoid clade, Polyporales, Basidiomycota).</title>
        <authorList>
            <person name="Fedorova T.V."/>
            <person name="Glazunova O.A."/>
            <person name="Landesman E.O."/>
            <person name="Moiseenko K.V."/>
            <person name="Psurtseva N.V."/>
            <person name="Savinova O.S."/>
            <person name="Shakhova N.V."/>
            <person name="Tyazhelova T.V."/>
            <person name="Vasina D.V."/>
        </authorList>
    </citation>
    <scope>NUCLEOTIDE SEQUENCE [LARGE SCALE GENOMIC DNA]</scope>
    <source>
        <strain evidence="3 4">LE-BIN_3174</strain>
    </source>
</reference>
<dbReference type="OrthoDB" id="2796825at2759"/>
<keyword evidence="2" id="KW-0472">Membrane</keyword>
<keyword evidence="2" id="KW-0812">Transmembrane</keyword>
<comment type="caution">
    <text evidence="3">The sequence shown here is derived from an EMBL/GenBank/DDBJ whole genome shotgun (WGS) entry which is preliminary data.</text>
</comment>
<name>A0A4R0RQU4_9APHY</name>
<evidence type="ECO:0000256" key="2">
    <source>
        <dbReference type="SAM" id="Phobius"/>
    </source>
</evidence>
<evidence type="ECO:0000256" key="1">
    <source>
        <dbReference type="SAM" id="MobiDB-lite"/>
    </source>
</evidence>
<sequence>MSMVKTYVASQLSDSRWLDRATIIGFDLAYLAYGVHATLFFTCLTYLWPQRRANPRQTYGWITYISILFTLGSIANGVDMHMGQVIFVDNWNYPGGPGAFSRTVFTVPVNILCTGACAVGGWFMDALLIFRFHIIVGPPKWLLAVPVAMLIVSIVMSCLLLAQLTHSASTIWDKINLDVELAYWSTTIATNLLLTFLIVIHLMRVRHKVLKASGTTSHLPYLSVSAMLVEAAVLYAAFGLAFIIPYALGSSVNTLFFSLIGQVQYITPLLIILRVAQGRAYSESDRRRMQDSEMASSSRYRPRGDTTMSSQHSSGELVFKPPISSTYQRDTMADESTTTKNILTLTETNTTSNVSTEVLNDSEKGGLGQQ</sequence>
<accession>A0A4R0RQU4</accession>
<evidence type="ECO:0000313" key="3">
    <source>
        <dbReference type="EMBL" id="TCD68585.1"/>
    </source>
</evidence>
<keyword evidence="4" id="KW-1185">Reference proteome</keyword>
<proteinExistence type="predicted"/>
<protein>
    <submittedName>
        <fullName evidence="3">Uncharacterized protein</fullName>
    </submittedName>
</protein>
<dbReference type="Proteomes" id="UP000292702">
    <property type="component" value="Unassembled WGS sequence"/>
</dbReference>
<dbReference type="AlphaFoldDB" id="A0A4R0RQU4"/>
<feature type="region of interest" description="Disordered" evidence="1">
    <location>
        <begin position="284"/>
        <end position="319"/>
    </location>
</feature>
<feature type="transmembrane region" description="Helical" evidence="2">
    <location>
        <begin position="61"/>
        <end position="87"/>
    </location>
</feature>
<feature type="transmembrane region" description="Helical" evidence="2">
    <location>
        <begin position="107"/>
        <end position="129"/>
    </location>
</feature>
<evidence type="ECO:0000313" key="4">
    <source>
        <dbReference type="Proteomes" id="UP000292702"/>
    </source>
</evidence>
<dbReference type="EMBL" id="RWJN01000062">
    <property type="protein sequence ID" value="TCD68585.1"/>
    <property type="molecule type" value="Genomic_DNA"/>
</dbReference>
<feature type="transmembrane region" description="Helical" evidence="2">
    <location>
        <begin position="224"/>
        <end position="248"/>
    </location>
</feature>
<feature type="transmembrane region" description="Helical" evidence="2">
    <location>
        <begin position="141"/>
        <end position="162"/>
    </location>
</feature>
<feature type="transmembrane region" description="Helical" evidence="2">
    <location>
        <begin position="28"/>
        <end position="49"/>
    </location>
</feature>
<gene>
    <name evidence="3" type="ORF">EIP91_010374</name>
</gene>
<keyword evidence="2" id="KW-1133">Transmembrane helix</keyword>
<organism evidence="3 4">
    <name type="scientific">Steccherinum ochraceum</name>
    <dbReference type="NCBI Taxonomy" id="92696"/>
    <lineage>
        <taxon>Eukaryota</taxon>
        <taxon>Fungi</taxon>
        <taxon>Dikarya</taxon>
        <taxon>Basidiomycota</taxon>
        <taxon>Agaricomycotina</taxon>
        <taxon>Agaricomycetes</taxon>
        <taxon>Polyporales</taxon>
        <taxon>Steccherinaceae</taxon>
        <taxon>Steccherinum</taxon>
    </lineage>
</organism>